<evidence type="ECO:0000313" key="2">
    <source>
        <dbReference type="Proteomes" id="UP000077667"/>
    </source>
</evidence>
<proteinExistence type="predicted"/>
<dbReference type="Proteomes" id="UP000077667">
    <property type="component" value="Chromosome"/>
</dbReference>
<gene>
    <name evidence="1" type="ORF">A8C56_04705</name>
</gene>
<reference evidence="1 2" key="1">
    <citation type="submission" date="2016-05" db="EMBL/GenBank/DDBJ databases">
        <title>Niabella ginsenosidivorans BS26 whole genome sequencing.</title>
        <authorList>
            <person name="Im W.T."/>
            <person name="Siddiqi M.Z."/>
        </authorList>
    </citation>
    <scope>NUCLEOTIDE SEQUENCE [LARGE SCALE GENOMIC DNA]</scope>
    <source>
        <strain evidence="1 2">BS26</strain>
    </source>
</reference>
<sequence length="144" mass="16481">MLPANIVLKQYLCPQDSHLPEYLLYYTIWTLKEHDHPEFFIGRLINEAMTNTLVVTLPRMLGVFQGPGERSIDAETIPNYRNGMTKRKIDFQNNNTSVIGSASHDSRRSRGICVIREIPSLIPLRSIRNDVPYVDAFPTTSNTF</sequence>
<dbReference type="KEGG" id="nia:A8C56_04705"/>
<dbReference type="AlphaFoldDB" id="A0A1A9I1D4"/>
<dbReference type="EMBL" id="CP015772">
    <property type="protein sequence ID" value="ANH80374.1"/>
    <property type="molecule type" value="Genomic_DNA"/>
</dbReference>
<accession>A0A1A9I1D4</accession>
<evidence type="ECO:0000313" key="1">
    <source>
        <dbReference type="EMBL" id="ANH80374.1"/>
    </source>
</evidence>
<organism evidence="1 2">
    <name type="scientific">Niabella ginsenosidivorans</name>
    <dbReference type="NCBI Taxonomy" id="1176587"/>
    <lineage>
        <taxon>Bacteria</taxon>
        <taxon>Pseudomonadati</taxon>
        <taxon>Bacteroidota</taxon>
        <taxon>Chitinophagia</taxon>
        <taxon>Chitinophagales</taxon>
        <taxon>Chitinophagaceae</taxon>
        <taxon>Niabella</taxon>
    </lineage>
</organism>
<protein>
    <submittedName>
        <fullName evidence="1">Uncharacterized protein</fullName>
    </submittedName>
</protein>
<keyword evidence="2" id="KW-1185">Reference proteome</keyword>
<name>A0A1A9I1D4_9BACT</name>